<dbReference type="InterPro" id="IPR036457">
    <property type="entry name" value="PPM-type-like_dom_sf"/>
</dbReference>
<dbReference type="Gene3D" id="3.60.40.10">
    <property type="entry name" value="PPM-type phosphatase domain"/>
    <property type="match status" value="1"/>
</dbReference>
<evidence type="ECO:0000259" key="3">
    <source>
        <dbReference type="PROSITE" id="PS51746"/>
    </source>
</evidence>
<keyword evidence="5" id="KW-1185">Reference proteome</keyword>
<organism evidence="4 5">
    <name type="scientific">Pseudanabaena mucicola FACHB-723</name>
    <dbReference type="NCBI Taxonomy" id="2692860"/>
    <lineage>
        <taxon>Bacteria</taxon>
        <taxon>Bacillati</taxon>
        <taxon>Cyanobacteriota</taxon>
        <taxon>Cyanophyceae</taxon>
        <taxon>Pseudanabaenales</taxon>
        <taxon>Pseudanabaenaceae</taxon>
        <taxon>Pseudanabaena</taxon>
    </lineage>
</organism>
<keyword evidence="2" id="KW-0812">Transmembrane</keyword>
<protein>
    <submittedName>
        <fullName evidence="4">Protein phosphatase 2C domain-containing protein</fullName>
    </submittedName>
</protein>
<proteinExistence type="predicted"/>
<sequence>MDKQEQATTVEQQYLWAVGLDTDTFPPDSLVGNRYRVLSSQIVVDTDAYSLPELPLEFQTYVVSYLKLSRLSLHLPRPYSLLLLGEELNLSEVFFLENVPIDRQGNLCPTLAEAWAEASALRQINLLWQVLDLWQPLAEQNMARTLIDPRLVRVDGMWVRLLELQADVAAVHISQLGDIWVNWLDVAKPEIAEPIAEFFYSLGRGEYDINTAIAYLDRLSLKVMEAQPLSVRIATATDVGQQRDHNEDACYPDAKHQSRAEQPDILRDRVAIVCDGLGGHEGGEVASSLAIKTLEQQLKTLLQQAEKDPDFSSQGFMAQLEMVVRVVNNQIVAINDQQQRHSQQRMGTTLVMAVMPRPYGKISNEVYVVHVGDSRLYCVTKDNLRQVTLDDDVATRETTLGYNFYAYSSQRIDGGALIQALGTRGSDMLIPRVQRFFVDDDCLLLLCSDGLSDFDRVDMLYENYLLPVVNTGKSLAKSCQDLIDQANQLNGHDNITVALMRSLLAPSDPDDHLVSENAAATASSATQNEADTEDIAREKSEQDEAGKLLVTASVGDDASSVDSPVSEETSNDDALNDINSAKTEFVITKQTNSTFIIVLILVALILGSGLAAIQFPQVKDWMRQNLPTRLKEFVPPNS</sequence>
<dbReference type="RefSeq" id="WP_190402522.1">
    <property type="nucleotide sequence ID" value="NZ_JACJQB010000007.1"/>
</dbReference>
<dbReference type="CDD" id="cd00143">
    <property type="entry name" value="PP2Cc"/>
    <property type="match status" value="1"/>
</dbReference>
<dbReference type="Proteomes" id="UP000642094">
    <property type="component" value="Unassembled WGS sequence"/>
</dbReference>
<evidence type="ECO:0000313" key="4">
    <source>
        <dbReference type="EMBL" id="MBD2187648.1"/>
    </source>
</evidence>
<feature type="region of interest" description="Disordered" evidence="1">
    <location>
        <begin position="555"/>
        <end position="574"/>
    </location>
</feature>
<evidence type="ECO:0000256" key="1">
    <source>
        <dbReference type="SAM" id="MobiDB-lite"/>
    </source>
</evidence>
<feature type="transmembrane region" description="Helical" evidence="2">
    <location>
        <begin position="595"/>
        <end position="613"/>
    </location>
</feature>
<reference evidence="4 5" key="1">
    <citation type="journal article" date="2020" name="ISME J.">
        <title>Comparative genomics reveals insights into cyanobacterial evolution and habitat adaptation.</title>
        <authorList>
            <person name="Chen M.Y."/>
            <person name="Teng W.K."/>
            <person name="Zhao L."/>
            <person name="Hu C.X."/>
            <person name="Zhou Y.K."/>
            <person name="Han B.P."/>
            <person name="Song L.R."/>
            <person name="Shu W.S."/>
        </authorList>
    </citation>
    <scope>NUCLEOTIDE SEQUENCE [LARGE SCALE GENOMIC DNA]</scope>
    <source>
        <strain evidence="4 5">FACHB-723</strain>
    </source>
</reference>
<feature type="compositionally biased region" description="Low complexity" evidence="1">
    <location>
        <begin position="519"/>
        <end position="529"/>
    </location>
</feature>
<gene>
    <name evidence="4" type="ORF">H6F41_05760</name>
</gene>
<dbReference type="EMBL" id="JACJQB010000007">
    <property type="protein sequence ID" value="MBD2187648.1"/>
    <property type="molecule type" value="Genomic_DNA"/>
</dbReference>
<dbReference type="Pfam" id="PF13672">
    <property type="entry name" value="PP2C_2"/>
    <property type="match status" value="1"/>
</dbReference>
<comment type="caution">
    <text evidence="4">The sequence shown here is derived from an EMBL/GenBank/DDBJ whole genome shotgun (WGS) entry which is preliminary data.</text>
</comment>
<dbReference type="InterPro" id="IPR001932">
    <property type="entry name" value="PPM-type_phosphatase-like_dom"/>
</dbReference>
<dbReference type="PROSITE" id="PS51746">
    <property type="entry name" value="PPM_2"/>
    <property type="match status" value="1"/>
</dbReference>
<dbReference type="SUPFAM" id="SSF81606">
    <property type="entry name" value="PP2C-like"/>
    <property type="match status" value="1"/>
</dbReference>
<dbReference type="SMART" id="SM00331">
    <property type="entry name" value="PP2C_SIG"/>
    <property type="match status" value="1"/>
</dbReference>
<evidence type="ECO:0000256" key="2">
    <source>
        <dbReference type="SAM" id="Phobius"/>
    </source>
</evidence>
<name>A0ABR7ZW80_9CYAN</name>
<feature type="region of interest" description="Disordered" evidence="1">
    <location>
        <begin position="519"/>
        <end position="542"/>
    </location>
</feature>
<evidence type="ECO:0000313" key="5">
    <source>
        <dbReference type="Proteomes" id="UP000642094"/>
    </source>
</evidence>
<dbReference type="SMART" id="SM00332">
    <property type="entry name" value="PP2Cc"/>
    <property type="match status" value="1"/>
</dbReference>
<keyword evidence="2" id="KW-0472">Membrane</keyword>
<feature type="domain" description="PPM-type phosphatase" evidence="3">
    <location>
        <begin position="232"/>
        <end position="502"/>
    </location>
</feature>
<feature type="compositionally biased region" description="Low complexity" evidence="1">
    <location>
        <begin position="555"/>
        <end position="566"/>
    </location>
</feature>
<accession>A0ABR7ZW80</accession>
<keyword evidence="2" id="KW-1133">Transmembrane helix</keyword>